<proteinExistence type="predicted"/>
<evidence type="ECO:0000259" key="1">
    <source>
        <dbReference type="Pfam" id="PF12867"/>
    </source>
</evidence>
<dbReference type="EMBL" id="JSAQ01000001">
    <property type="protein sequence ID" value="KGO07033.1"/>
    <property type="molecule type" value="Genomic_DNA"/>
</dbReference>
<dbReference type="InterPro" id="IPR024775">
    <property type="entry name" value="DinB-like"/>
</dbReference>
<comment type="caution">
    <text evidence="2">The sequence shown here is derived from an EMBL/GenBank/DDBJ whole genome shotgun (WGS) entry which is preliminary data.</text>
</comment>
<evidence type="ECO:0000313" key="3">
    <source>
        <dbReference type="Proteomes" id="UP000030140"/>
    </source>
</evidence>
<organism evidence="2 3">
    <name type="scientific">Dokdonia donghaensis DSW-1</name>
    <dbReference type="NCBI Taxonomy" id="1300343"/>
    <lineage>
        <taxon>Bacteria</taxon>
        <taxon>Pseudomonadati</taxon>
        <taxon>Bacteroidota</taxon>
        <taxon>Flavobacteriia</taxon>
        <taxon>Flavobacteriales</taxon>
        <taxon>Flavobacteriaceae</taxon>
        <taxon>Dokdonia</taxon>
    </lineage>
</organism>
<accession>A0A0A2GWW3</accession>
<name>A0A0A2GWW3_9FLAO</name>
<keyword evidence="3" id="KW-1185">Reference proteome</keyword>
<dbReference type="PATRIC" id="fig|1300343.5.peg.763"/>
<feature type="domain" description="DinB-like" evidence="1">
    <location>
        <begin position="11"/>
        <end position="144"/>
    </location>
</feature>
<reference evidence="2 3" key="1">
    <citation type="submission" date="2014-10" db="EMBL/GenBank/DDBJ databases">
        <title>Draft genome sequence of the proteorhodopsin-containing marine bacterium Dokdonia donghaensis.</title>
        <authorList>
            <person name="Gomez-Consarnau L."/>
            <person name="Gonzalez J.M."/>
            <person name="Riedel T."/>
            <person name="Jaenicke S."/>
            <person name="Wagner-Doebler I."/>
            <person name="Fuhrman J.A."/>
        </authorList>
    </citation>
    <scope>NUCLEOTIDE SEQUENCE [LARGE SCALE GENOMIC DNA]</scope>
    <source>
        <strain evidence="2 3">DSW-1</strain>
    </source>
</reference>
<protein>
    <recommendedName>
        <fullName evidence="1">DinB-like domain-containing protein</fullName>
    </recommendedName>
</protein>
<dbReference type="KEGG" id="ddo:I597_0753"/>
<dbReference type="Proteomes" id="UP000030140">
    <property type="component" value="Unassembled WGS sequence"/>
</dbReference>
<dbReference type="Pfam" id="PF12867">
    <property type="entry name" value="DinB_2"/>
    <property type="match status" value="1"/>
</dbReference>
<dbReference type="AlphaFoldDB" id="A0A0A2GWW3"/>
<dbReference type="SUPFAM" id="SSF109854">
    <property type="entry name" value="DinB/YfiT-like putative metalloenzymes"/>
    <property type="match status" value="1"/>
</dbReference>
<evidence type="ECO:0000313" key="2">
    <source>
        <dbReference type="EMBL" id="KGO07033.1"/>
    </source>
</evidence>
<dbReference type="Gene3D" id="1.20.120.450">
    <property type="entry name" value="dinb family like domain"/>
    <property type="match status" value="1"/>
</dbReference>
<sequence>MTYTFDICLKSRQLLERFIKNHTTEELNTIPEGFNNNIIWNIGHSIATQQLLTYGLSGLKPRLDMAFIDRYRKGTKPEGLVTQEEVAQMHTLLFTTLAELQEDYEAGLFKDFKEYTLSTTGGTLTNVGEALEFNNYHEGLHLGCVIQLSKLLKK</sequence>
<dbReference type="InterPro" id="IPR034660">
    <property type="entry name" value="DinB/YfiT-like"/>
</dbReference>
<gene>
    <name evidence="2" type="ORF">NV36_09405</name>
</gene>
<dbReference type="RefSeq" id="WP_035326488.1">
    <property type="nucleotide sequence ID" value="NZ_CP015125.1"/>
</dbReference>
<dbReference type="OrthoDB" id="4295522at2"/>